<evidence type="ECO:0000259" key="2">
    <source>
        <dbReference type="Pfam" id="PF20732"/>
    </source>
</evidence>
<proteinExistence type="predicted"/>
<dbReference type="InterPro" id="IPR008302">
    <property type="entry name" value="NamZ"/>
</dbReference>
<evidence type="ECO:0000259" key="1">
    <source>
        <dbReference type="Pfam" id="PF07075"/>
    </source>
</evidence>
<feature type="domain" description="Peptidoglycan beta-N-acetylmuramidase NamZ N-terminal" evidence="1">
    <location>
        <begin position="29"/>
        <end position="232"/>
    </location>
</feature>
<sequence>MTSAATSSAPTTGLTRVLDQPTLLPQGTVALCANYTSVTADLGRGVDALLAAGVPLTSLLTPEHGYWGAAQAGESDGEGTDAATGLPVLDSYLLEGAELEALLLRSQAEQIVVDLQDIGTRFYTYMWTLYDVMCAAVRTGQRVVVLDRPNPLGRSGAGPGLDAECASFVGRVSIPLRHGLTLGELARWFAAEHVPAATGSSPELVVIEAEWDGSASQDTATWVMPSPNMPTLDCAALYPATGLIEGTTLSEGRGTTKPFELIGAPWTDQRLAAALREHELPGMTVREAVFRPTFAKWAGETVHGVQFHVRDAAAIDPAQTIHTVLSTVRDLYPDQELWRHRGPGIDGESRPPFADLLWGSSALRHGIDSGASVEQILAASPPAPRVPADVLHYPGHHGDGHG</sequence>
<dbReference type="PANTHER" id="PTHR42915">
    <property type="entry name" value="HYPOTHETICAL 460 KDA PROTEIN IN FEUA-SIGW INTERGENIC REGION [PRECURSOR]"/>
    <property type="match status" value="1"/>
</dbReference>
<dbReference type="PANTHER" id="PTHR42915:SF1">
    <property type="entry name" value="PEPTIDOGLYCAN BETA-N-ACETYLMURAMIDASE NAMZ"/>
    <property type="match status" value="1"/>
</dbReference>
<dbReference type="Pfam" id="PF20732">
    <property type="entry name" value="NamZ_C"/>
    <property type="match status" value="1"/>
</dbReference>
<evidence type="ECO:0000313" key="4">
    <source>
        <dbReference type="Proteomes" id="UP000280668"/>
    </source>
</evidence>
<dbReference type="EMBL" id="RKHK01000001">
    <property type="protein sequence ID" value="ROR73884.1"/>
    <property type="molecule type" value="Genomic_DNA"/>
</dbReference>
<dbReference type="AlphaFoldDB" id="A0A3N2BFP6"/>
<evidence type="ECO:0000313" key="3">
    <source>
        <dbReference type="EMBL" id="ROR73884.1"/>
    </source>
</evidence>
<dbReference type="InterPro" id="IPR048503">
    <property type="entry name" value="NamZ_C"/>
</dbReference>
<dbReference type="OrthoDB" id="9801061at2"/>
<dbReference type="Proteomes" id="UP000280668">
    <property type="component" value="Unassembled WGS sequence"/>
</dbReference>
<feature type="domain" description="Peptidoglycan beta-N-acetylmuramidase NamZ C-terminal" evidence="2">
    <location>
        <begin position="237"/>
        <end position="379"/>
    </location>
</feature>
<protein>
    <submittedName>
        <fullName evidence="3">Uncharacterized protein YbbC (DUF1343 family)</fullName>
    </submittedName>
</protein>
<dbReference type="PIRSF" id="PIRSF016719">
    <property type="entry name" value="UCP016719"/>
    <property type="match status" value="1"/>
</dbReference>
<name>A0A3N2BFP6_9MICO</name>
<dbReference type="InterPro" id="IPR048502">
    <property type="entry name" value="NamZ_N"/>
</dbReference>
<reference evidence="3 4" key="1">
    <citation type="submission" date="2018-11" db="EMBL/GenBank/DDBJ databases">
        <title>Sequencing the genomes of 1000 actinobacteria strains.</title>
        <authorList>
            <person name="Klenk H.-P."/>
        </authorList>
    </citation>
    <scope>NUCLEOTIDE SEQUENCE [LARGE SCALE GENOMIC DNA]</scope>
    <source>
        <strain evidence="3 4">DSM 11294</strain>
    </source>
</reference>
<dbReference type="Gene3D" id="3.90.1150.140">
    <property type="match status" value="1"/>
</dbReference>
<dbReference type="Gene3D" id="3.40.50.12170">
    <property type="entry name" value="Uncharacterised protein PF07075, DUF1343"/>
    <property type="match status" value="1"/>
</dbReference>
<comment type="caution">
    <text evidence="3">The sequence shown here is derived from an EMBL/GenBank/DDBJ whole genome shotgun (WGS) entry which is preliminary data.</text>
</comment>
<accession>A0A3N2BFP6</accession>
<keyword evidence="4" id="KW-1185">Reference proteome</keyword>
<dbReference type="Pfam" id="PF07075">
    <property type="entry name" value="NamZ_N"/>
    <property type="match status" value="1"/>
</dbReference>
<organism evidence="3 4">
    <name type="scientific">Bogoriella caseilytica</name>
    <dbReference type="NCBI Taxonomy" id="56055"/>
    <lineage>
        <taxon>Bacteria</taxon>
        <taxon>Bacillati</taxon>
        <taxon>Actinomycetota</taxon>
        <taxon>Actinomycetes</taxon>
        <taxon>Micrococcales</taxon>
        <taxon>Bogoriellaceae</taxon>
        <taxon>Bogoriella</taxon>
    </lineage>
</organism>
<dbReference type="GO" id="GO:0033922">
    <property type="term" value="F:peptidoglycan beta-N-acetylmuramidase activity"/>
    <property type="evidence" value="ECO:0007669"/>
    <property type="project" value="InterPro"/>
</dbReference>
<dbReference type="RefSeq" id="WP_123304251.1">
    <property type="nucleotide sequence ID" value="NZ_RKHK01000001.1"/>
</dbReference>
<gene>
    <name evidence="3" type="ORF">EDD31_2277</name>
</gene>